<reference evidence="1 2" key="1">
    <citation type="submission" date="2018-12" db="EMBL/GenBank/DDBJ databases">
        <authorList>
            <consortium name="Pathogen Informatics"/>
        </authorList>
    </citation>
    <scope>NUCLEOTIDE SEQUENCE [LARGE SCALE GENOMIC DNA]</scope>
    <source>
        <strain evidence="1 2">NCTC9419</strain>
    </source>
</reference>
<dbReference type="PANTHER" id="PTHR38784">
    <property type="entry name" value="SUCROSE PHOSPHORYLASE"/>
    <property type="match status" value="1"/>
</dbReference>
<dbReference type="STRING" id="61652.AXX16_1574"/>
<dbReference type="Gene3D" id="3.10.640.10">
    <property type="entry name" value="Restriction endonuclease-like alpha-beta roll domain"/>
    <property type="match status" value="1"/>
</dbReference>
<dbReference type="InterPro" id="IPR011335">
    <property type="entry name" value="Restrct_endonuc-II-like"/>
</dbReference>
<dbReference type="SUPFAM" id="SSF52980">
    <property type="entry name" value="Restriction endonuclease-like"/>
    <property type="match status" value="1"/>
</dbReference>
<evidence type="ECO:0000313" key="1">
    <source>
        <dbReference type="EMBL" id="VEA69681.1"/>
    </source>
</evidence>
<dbReference type="Proteomes" id="UP000271603">
    <property type="component" value="Chromosome"/>
</dbReference>
<organism evidence="1 2">
    <name type="scientific">Serratia rubidaea</name>
    <name type="common">Serratia marinorubra</name>
    <dbReference type="NCBI Taxonomy" id="61652"/>
    <lineage>
        <taxon>Bacteria</taxon>
        <taxon>Pseudomonadati</taxon>
        <taxon>Pseudomonadota</taxon>
        <taxon>Gammaproteobacteria</taxon>
        <taxon>Enterobacterales</taxon>
        <taxon>Yersiniaceae</taxon>
        <taxon>Serratia</taxon>
    </lineage>
</organism>
<proteinExistence type="predicted"/>
<dbReference type="InterPro" id="IPR038590">
    <property type="entry name" value="YaeQ_sf"/>
</dbReference>
<name>A0A447QI30_SERRU</name>
<dbReference type="InterPro" id="IPR009822">
    <property type="entry name" value="YaeQ"/>
</dbReference>
<protein>
    <submittedName>
        <fullName evidence="1">Uncharacterized protein conserved in bacteria</fullName>
    </submittedName>
</protein>
<dbReference type="EMBL" id="LR134155">
    <property type="protein sequence ID" value="VEA69681.1"/>
    <property type="molecule type" value="Genomic_DNA"/>
</dbReference>
<gene>
    <name evidence="1" type="primary">yaeQ</name>
    <name evidence="1" type="ORF">NCTC9419_01161</name>
</gene>
<dbReference type="AlphaFoldDB" id="A0A447QI30"/>
<evidence type="ECO:0000313" key="2">
    <source>
        <dbReference type="Proteomes" id="UP000271603"/>
    </source>
</evidence>
<sequence>MLRLLAWICHADERLTFTKGLSADDEPELWQRNDHNGLELWIELGLPDEKRLKKACNQSPRVVLYAYGERAAQVWWQSMQNKTAGYRNLSVRFLNDEQLARLAALASRNMTLQATLQEGTIWLSDAQSSLEIQFAEWQRAGE</sequence>
<accession>A0A447QI30</accession>
<dbReference type="Pfam" id="PF07152">
    <property type="entry name" value="YaeQ"/>
    <property type="match status" value="1"/>
</dbReference>
<dbReference type="SMART" id="SM01322">
    <property type="entry name" value="YaeQ"/>
    <property type="match status" value="1"/>
</dbReference>
<dbReference type="PANTHER" id="PTHR38784:SF1">
    <property type="entry name" value="SUCROSE PHOSPHORYLASE"/>
    <property type="match status" value="1"/>
</dbReference>